<dbReference type="Proteomes" id="UP000243217">
    <property type="component" value="Unassembled WGS sequence"/>
</dbReference>
<evidence type="ECO:0000256" key="2">
    <source>
        <dbReference type="ARBA" id="ARBA00023043"/>
    </source>
</evidence>
<name>A0A1V9ZXA1_9STRA</name>
<feature type="repeat" description="ANK" evidence="3">
    <location>
        <begin position="129"/>
        <end position="161"/>
    </location>
</feature>
<evidence type="ECO:0000256" key="3">
    <source>
        <dbReference type="PROSITE-ProRule" id="PRU00023"/>
    </source>
</evidence>
<dbReference type="STRING" id="74557.A0A1V9ZXA1"/>
<dbReference type="PRINTS" id="PR01415">
    <property type="entry name" value="ANKYRIN"/>
</dbReference>
<evidence type="ECO:0000256" key="1">
    <source>
        <dbReference type="ARBA" id="ARBA00022737"/>
    </source>
</evidence>
<dbReference type="PANTHER" id="PTHR46680:SF3">
    <property type="entry name" value="NF-KAPPA-B INHIBITOR CACTUS"/>
    <property type="match status" value="1"/>
</dbReference>
<feature type="repeat" description="ANK" evidence="3">
    <location>
        <begin position="45"/>
        <end position="77"/>
    </location>
</feature>
<dbReference type="OrthoDB" id="93059at2759"/>
<dbReference type="InterPro" id="IPR002110">
    <property type="entry name" value="Ankyrin_rpt"/>
</dbReference>
<dbReference type="PROSITE" id="PS50088">
    <property type="entry name" value="ANK_REPEAT"/>
    <property type="match status" value="4"/>
</dbReference>
<dbReference type="AlphaFoldDB" id="A0A1V9ZXA1"/>
<dbReference type="GO" id="GO:0071356">
    <property type="term" value="P:cellular response to tumor necrosis factor"/>
    <property type="evidence" value="ECO:0007669"/>
    <property type="project" value="TreeGrafter"/>
</dbReference>
<keyword evidence="2 3" id="KW-0040">ANK repeat</keyword>
<dbReference type="GO" id="GO:0005829">
    <property type="term" value="C:cytosol"/>
    <property type="evidence" value="ECO:0007669"/>
    <property type="project" value="TreeGrafter"/>
</dbReference>
<feature type="repeat" description="ANK" evidence="3">
    <location>
        <begin position="197"/>
        <end position="229"/>
    </location>
</feature>
<feature type="repeat" description="ANK" evidence="3">
    <location>
        <begin position="162"/>
        <end position="196"/>
    </location>
</feature>
<protein>
    <submittedName>
        <fullName evidence="5">Uncharacterized protein</fullName>
    </submittedName>
</protein>
<proteinExistence type="predicted"/>
<sequence>MSTNRVVAKETEWLYKAAREGDTKQVQELLEQGIADVNYHHVNNYGSTPLIVAIVGGHVDTVEALLQGGANVAALKTPDANSPMHEACFQMNAAIVHLLLKFQEQFVDEFHDHDPKTPKWSMVNAVNQFGNVPLHAAAMAGCSEAVKALIEAGAVVDAVNCQKSTPLHHACYCTNENSQVVEMLINAGANVNAIDKNGATPLIVAAKKNQAAAISLLLQAGADPCIREESGRTAYASAVFRNHTKCVQLLEGLASEEPTESPRERRRSSLSQSMYQDYMYHHEE</sequence>
<accession>A0A1V9ZXA1</accession>
<organism evidence="5 6">
    <name type="scientific">Thraustotheca clavata</name>
    <dbReference type="NCBI Taxonomy" id="74557"/>
    <lineage>
        <taxon>Eukaryota</taxon>
        <taxon>Sar</taxon>
        <taxon>Stramenopiles</taxon>
        <taxon>Oomycota</taxon>
        <taxon>Saprolegniomycetes</taxon>
        <taxon>Saprolegniales</taxon>
        <taxon>Achlyaceae</taxon>
        <taxon>Thraustotheca</taxon>
    </lineage>
</organism>
<keyword evidence="1" id="KW-0677">Repeat</keyword>
<dbReference type="Pfam" id="PF13637">
    <property type="entry name" value="Ank_4"/>
    <property type="match status" value="2"/>
</dbReference>
<dbReference type="SUPFAM" id="SSF48403">
    <property type="entry name" value="Ankyrin repeat"/>
    <property type="match status" value="1"/>
</dbReference>
<dbReference type="EMBL" id="JNBS01001102">
    <property type="protein sequence ID" value="OQS02627.1"/>
    <property type="molecule type" value="Genomic_DNA"/>
</dbReference>
<dbReference type="Gene3D" id="1.25.40.20">
    <property type="entry name" value="Ankyrin repeat-containing domain"/>
    <property type="match status" value="2"/>
</dbReference>
<dbReference type="GO" id="GO:0051059">
    <property type="term" value="F:NF-kappaB binding"/>
    <property type="evidence" value="ECO:0007669"/>
    <property type="project" value="TreeGrafter"/>
</dbReference>
<dbReference type="InterPro" id="IPR051070">
    <property type="entry name" value="NF-kappa-B_inhibitor"/>
</dbReference>
<feature type="region of interest" description="Disordered" evidence="4">
    <location>
        <begin position="254"/>
        <end position="276"/>
    </location>
</feature>
<dbReference type="PROSITE" id="PS50297">
    <property type="entry name" value="ANK_REP_REGION"/>
    <property type="match status" value="4"/>
</dbReference>
<dbReference type="InterPro" id="IPR036770">
    <property type="entry name" value="Ankyrin_rpt-contain_sf"/>
</dbReference>
<comment type="caution">
    <text evidence="5">The sequence shown here is derived from an EMBL/GenBank/DDBJ whole genome shotgun (WGS) entry which is preliminary data.</text>
</comment>
<evidence type="ECO:0000256" key="4">
    <source>
        <dbReference type="SAM" id="MobiDB-lite"/>
    </source>
</evidence>
<reference evidence="5 6" key="1">
    <citation type="journal article" date="2014" name="Genome Biol. Evol.">
        <title>The secreted proteins of Achlya hypogyna and Thraustotheca clavata identify the ancestral oomycete secretome and reveal gene acquisitions by horizontal gene transfer.</title>
        <authorList>
            <person name="Misner I."/>
            <person name="Blouin N."/>
            <person name="Leonard G."/>
            <person name="Richards T.A."/>
            <person name="Lane C.E."/>
        </authorList>
    </citation>
    <scope>NUCLEOTIDE SEQUENCE [LARGE SCALE GENOMIC DNA]</scope>
    <source>
        <strain evidence="5 6">ATCC 34112</strain>
    </source>
</reference>
<keyword evidence="6" id="KW-1185">Reference proteome</keyword>
<dbReference type="SMART" id="SM00248">
    <property type="entry name" value="ANK"/>
    <property type="match status" value="7"/>
</dbReference>
<evidence type="ECO:0000313" key="5">
    <source>
        <dbReference type="EMBL" id="OQS02627.1"/>
    </source>
</evidence>
<dbReference type="PANTHER" id="PTHR46680">
    <property type="entry name" value="NF-KAPPA-B INHIBITOR ALPHA"/>
    <property type="match status" value="1"/>
</dbReference>
<gene>
    <name evidence="5" type="ORF">THRCLA_05017</name>
</gene>
<evidence type="ECO:0000313" key="6">
    <source>
        <dbReference type="Proteomes" id="UP000243217"/>
    </source>
</evidence>
<dbReference type="Pfam" id="PF12796">
    <property type="entry name" value="Ank_2"/>
    <property type="match status" value="1"/>
</dbReference>